<reference evidence="4" key="1">
    <citation type="journal article" date="2019" name="Int. J. Syst. Evol. Microbiol.">
        <title>The Global Catalogue of Microorganisms (GCM) 10K type strain sequencing project: providing services to taxonomists for standard genome sequencing and annotation.</title>
        <authorList>
            <consortium name="The Broad Institute Genomics Platform"/>
            <consortium name="The Broad Institute Genome Sequencing Center for Infectious Disease"/>
            <person name="Wu L."/>
            <person name="Ma J."/>
        </authorList>
    </citation>
    <scope>NUCLEOTIDE SEQUENCE [LARGE SCALE GENOMIC DNA]</scope>
    <source>
        <strain evidence="4">KACC 12597</strain>
    </source>
</reference>
<evidence type="ECO:0000313" key="4">
    <source>
        <dbReference type="Proteomes" id="UP001597337"/>
    </source>
</evidence>
<dbReference type="Proteomes" id="UP001597337">
    <property type="component" value="Unassembled WGS sequence"/>
</dbReference>
<name>A0ABW4Y8P4_9GAMM</name>
<dbReference type="EMBL" id="JBHUHX010000016">
    <property type="protein sequence ID" value="MFD2111955.1"/>
    <property type="molecule type" value="Genomic_DNA"/>
</dbReference>
<accession>A0ABW4Y8P4</accession>
<proteinExistence type="predicted"/>
<dbReference type="InterPro" id="IPR036249">
    <property type="entry name" value="Thioredoxin-like_sf"/>
</dbReference>
<protein>
    <submittedName>
        <fullName evidence="3">Protein disulfide oxidoreductase</fullName>
    </submittedName>
</protein>
<dbReference type="PANTHER" id="PTHR42852">
    <property type="entry name" value="THIOL:DISULFIDE INTERCHANGE PROTEIN DSBE"/>
    <property type="match status" value="1"/>
</dbReference>
<dbReference type="PANTHER" id="PTHR42852:SF17">
    <property type="entry name" value="THIOREDOXIN-LIKE PROTEIN HI_1115"/>
    <property type="match status" value="1"/>
</dbReference>
<feature type="domain" description="Thioredoxin" evidence="2">
    <location>
        <begin position="42"/>
        <end position="177"/>
    </location>
</feature>
<dbReference type="InterPro" id="IPR050553">
    <property type="entry name" value="Thioredoxin_ResA/DsbE_sf"/>
</dbReference>
<organism evidence="3 4">
    <name type="scientific">Thiorhodococcus fuscus</name>
    <dbReference type="NCBI Taxonomy" id="527200"/>
    <lineage>
        <taxon>Bacteria</taxon>
        <taxon>Pseudomonadati</taxon>
        <taxon>Pseudomonadota</taxon>
        <taxon>Gammaproteobacteria</taxon>
        <taxon>Chromatiales</taxon>
        <taxon>Chromatiaceae</taxon>
        <taxon>Thiorhodococcus</taxon>
    </lineage>
</organism>
<keyword evidence="1" id="KW-0812">Transmembrane</keyword>
<dbReference type="RefSeq" id="WP_386025816.1">
    <property type="nucleotide sequence ID" value="NZ_JBHUHX010000016.1"/>
</dbReference>
<dbReference type="PROSITE" id="PS51352">
    <property type="entry name" value="THIOREDOXIN_2"/>
    <property type="match status" value="1"/>
</dbReference>
<keyword evidence="1" id="KW-1133">Transmembrane helix</keyword>
<dbReference type="Gene3D" id="3.40.30.10">
    <property type="entry name" value="Glutaredoxin"/>
    <property type="match status" value="1"/>
</dbReference>
<evidence type="ECO:0000256" key="1">
    <source>
        <dbReference type="SAM" id="Phobius"/>
    </source>
</evidence>
<keyword evidence="1" id="KW-0472">Membrane</keyword>
<dbReference type="InterPro" id="IPR013740">
    <property type="entry name" value="Redoxin"/>
</dbReference>
<comment type="caution">
    <text evidence="3">The sequence shown here is derived from an EMBL/GenBank/DDBJ whole genome shotgun (WGS) entry which is preliminary data.</text>
</comment>
<keyword evidence="4" id="KW-1185">Reference proteome</keyword>
<evidence type="ECO:0000259" key="2">
    <source>
        <dbReference type="PROSITE" id="PS51352"/>
    </source>
</evidence>
<dbReference type="SUPFAM" id="SSF52833">
    <property type="entry name" value="Thioredoxin-like"/>
    <property type="match status" value="1"/>
</dbReference>
<evidence type="ECO:0000313" key="3">
    <source>
        <dbReference type="EMBL" id="MFD2111955.1"/>
    </source>
</evidence>
<dbReference type="Pfam" id="PF08534">
    <property type="entry name" value="Redoxin"/>
    <property type="match status" value="1"/>
</dbReference>
<dbReference type="InterPro" id="IPR013766">
    <property type="entry name" value="Thioredoxin_domain"/>
</dbReference>
<gene>
    <name evidence="3" type="ORF">ACFSJC_08900</name>
</gene>
<feature type="transmembrane region" description="Helical" evidence="1">
    <location>
        <begin position="21"/>
        <end position="38"/>
    </location>
</feature>
<sequence length="178" mass="19537">MGNDQNRSKSGSVRGRRLRGWAVNILILVVVFSAVQWWKSRPLATGDAPELAGLALDGSRFDLRDLRGEPVLVHFWGTWCPVCRAMDGAIDSVAKDHRVISVALQSGDWMEVQQYMNKADIAFPTITDPDGEIGVRWGVSGVPATFIVNADGRIADTTVGPSSSWGLRLRLWLFGRSS</sequence>
<dbReference type="CDD" id="cd03011">
    <property type="entry name" value="TlpA_like_ScsD_MtbDsbE"/>
    <property type="match status" value="1"/>
</dbReference>